<evidence type="ECO:0000313" key="9">
    <source>
        <dbReference type="Proteomes" id="UP001597063"/>
    </source>
</evidence>
<reference evidence="9" key="1">
    <citation type="journal article" date="2019" name="Int. J. Syst. Evol. Microbiol.">
        <title>The Global Catalogue of Microorganisms (GCM) 10K type strain sequencing project: providing services to taxonomists for standard genome sequencing and annotation.</title>
        <authorList>
            <consortium name="The Broad Institute Genomics Platform"/>
            <consortium name="The Broad Institute Genome Sequencing Center for Infectious Disease"/>
            <person name="Wu L."/>
            <person name="Ma J."/>
        </authorList>
    </citation>
    <scope>NUCLEOTIDE SEQUENCE [LARGE SCALE GENOMIC DNA]</scope>
    <source>
        <strain evidence="9">JCM 9371</strain>
    </source>
</reference>
<sequence length="558" mass="58659">MTRWRVAEFEEVRELGSGAQGRVVLARHAARGTPVAIKYLPAGAGPGARDRFRHEARMLGRVDDPHVARLYRLVEHGDDLAIVMEAVDGVPFKEILARYGTLEPEAALAVLKGSLLGLAAAHAVGVVHRDYKPANVMVPADGRSKLIDFGVAAPEGASSGAGTPLYMAPEQWRGEPATAATDVYAATCVFFESLTGRRPYGAGDRASVMAGHLSGDVPVDAVPEPLRPLVAAGMAKDPADRPEGAAAFVRRLDEVARNAYGADWEARGVRVLAGTAVALAALFPLAAAGLAPAGAAGAGAAGAGAAGSTGVIAAVGTKTAVAIAGTAVVGAAAGGVGAYEATRPPERPHAAAVKAVPPPPGVPMTVGRLSLRVPDHWKVYGIPHGGTAVGDETPPPPATDSFYVRTWRTCGKQEPVNASISPGQTWCPGWRVLGPSFFDDSGSYVAGRYRASDTYASLFGQDEGMSCPGHENLRAVGVRDGAVLVANRLAPMGTRKAEYREWRVPCYTRGGLDGYGPTDRTRFSYVERIWYLPQSKILVVDVWDTPNLERILRDTRWV</sequence>
<keyword evidence="2" id="KW-0723">Serine/threonine-protein kinase</keyword>
<dbReference type="PROSITE" id="PS00108">
    <property type="entry name" value="PROTEIN_KINASE_ST"/>
    <property type="match status" value="1"/>
</dbReference>
<dbReference type="EC" id="2.7.11.1" evidence="1"/>
<dbReference type="PANTHER" id="PTHR43289:SF6">
    <property type="entry name" value="SERINE_THREONINE-PROTEIN KINASE NEKL-3"/>
    <property type="match status" value="1"/>
</dbReference>
<dbReference type="RefSeq" id="WP_378325992.1">
    <property type="nucleotide sequence ID" value="NZ_JBHTGP010000032.1"/>
</dbReference>
<gene>
    <name evidence="8" type="ORF">ACFQZM_44960</name>
</gene>
<dbReference type="SUPFAM" id="SSF56112">
    <property type="entry name" value="Protein kinase-like (PK-like)"/>
    <property type="match status" value="1"/>
</dbReference>
<evidence type="ECO:0000256" key="5">
    <source>
        <dbReference type="ARBA" id="ARBA00022777"/>
    </source>
</evidence>
<dbReference type="PANTHER" id="PTHR43289">
    <property type="entry name" value="MITOGEN-ACTIVATED PROTEIN KINASE KINASE KINASE 20-RELATED"/>
    <property type="match status" value="1"/>
</dbReference>
<organism evidence="8 9">
    <name type="scientific">Actinomadura fibrosa</name>
    <dbReference type="NCBI Taxonomy" id="111802"/>
    <lineage>
        <taxon>Bacteria</taxon>
        <taxon>Bacillati</taxon>
        <taxon>Actinomycetota</taxon>
        <taxon>Actinomycetes</taxon>
        <taxon>Streptosporangiales</taxon>
        <taxon>Thermomonosporaceae</taxon>
        <taxon>Actinomadura</taxon>
    </lineage>
</organism>
<dbReference type="InterPro" id="IPR011009">
    <property type="entry name" value="Kinase-like_dom_sf"/>
</dbReference>
<evidence type="ECO:0000256" key="3">
    <source>
        <dbReference type="ARBA" id="ARBA00022679"/>
    </source>
</evidence>
<comment type="caution">
    <text evidence="8">The sequence shown here is derived from an EMBL/GenBank/DDBJ whole genome shotgun (WGS) entry which is preliminary data.</text>
</comment>
<dbReference type="Proteomes" id="UP001597063">
    <property type="component" value="Unassembled WGS sequence"/>
</dbReference>
<dbReference type="InterPro" id="IPR000719">
    <property type="entry name" value="Prot_kinase_dom"/>
</dbReference>
<dbReference type="CDD" id="cd14014">
    <property type="entry name" value="STKc_PknB_like"/>
    <property type="match status" value="1"/>
</dbReference>
<dbReference type="GO" id="GO:0004674">
    <property type="term" value="F:protein serine/threonine kinase activity"/>
    <property type="evidence" value="ECO:0007669"/>
    <property type="project" value="UniProtKB-EC"/>
</dbReference>
<evidence type="ECO:0000256" key="6">
    <source>
        <dbReference type="ARBA" id="ARBA00022840"/>
    </source>
</evidence>
<keyword evidence="4" id="KW-0547">Nucleotide-binding</keyword>
<dbReference type="Pfam" id="PF00069">
    <property type="entry name" value="Pkinase"/>
    <property type="match status" value="1"/>
</dbReference>
<evidence type="ECO:0000313" key="8">
    <source>
        <dbReference type="EMBL" id="MFD0691707.1"/>
    </source>
</evidence>
<protein>
    <recommendedName>
        <fullName evidence="1">non-specific serine/threonine protein kinase</fullName>
        <ecNumber evidence="1">2.7.11.1</ecNumber>
    </recommendedName>
</protein>
<accession>A0ABW2Y0M9</accession>
<evidence type="ECO:0000256" key="2">
    <source>
        <dbReference type="ARBA" id="ARBA00022527"/>
    </source>
</evidence>
<dbReference type="Gene3D" id="1.10.510.10">
    <property type="entry name" value="Transferase(Phosphotransferase) domain 1"/>
    <property type="match status" value="1"/>
</dbReference>
<keyword evidence="3 8" id="KW-0808">Transferase</keyword>
<evidence type="ECO:0000259" key="7">
    <source>
        <dbReference type="PROSITE" id="PS50011"/>
    </source>
</evidence>
<dbReference type="InterPro" id="IPR008271">
    <property type="entry name" value="Ser/Thr_kinase_AS"/>
</dbReference>
<proteinExistence type="predicted"/>
<keyword evidence="9" id="KW-1185">Reference proteome</keyword>
<feature type="domain" description="Protein kinase" evidence="7">
    <location>
        <begin position="9"/>
        <end position="256"/>
    </location>
</feature>
<keyword evidence="5 8" id="KW-0418">Kinase</keyword>
<name>A0ABW2Y0M9_9ACTN</name>
<evidence type="ECO:0000256" key="1">
    <source>
        <dbReference type="ARBA" id="ARBA00012513"/>
    </source>
</evidence>
<evidence type="ECO:0000256" key="4">
    <source>
        <dbReference type="ARBA" id="ARBA00022741"/>
    </source>
</evidence>
<dbReference type="PROSITE" id="PS50011">
    <property type="entry name" value="PROTEIN_KINASE_DOM"/>
    <property type="match status" value="1"/>
</dbReference>
<dbReference type="EMBL" id="JBHTGP010000032">
    <property type="protein sequence ID" value="MFD0691707.1"/>
    <property type="molecule type" value="Genomic_DNA"/>
</dbReference>
<keyword evidence="6" id="KW-0067">ATP-binding</keyword>